<dbReference type="RefSeq" id="WP_097154014.1">
    <property type="nucleotide sequence ID" value="NZ_OBEL01000002.1"/>
</dbReference>
<feature type="compositionally biased region" description="Low complexity" evidence="1">
    <location>
        <begin position="211"/>
        <end position="220"/>
    </location>
</feature>
<evidence type="ECO:0000313" key="3">
    <source>
        <dbReference type="Proteomes" id="UP000219439"/>
    </source>
</evidence>
<dbReference type="Proteomes" id="UP000219439">
    <property type="component" value="Unassembled WGS sequence"/>
</dbReference>
<evidence type="ECO:0000313" key="2">
    <source>
        <dbReference type="EMBL" id="SNZ19686.1"/>
    </source>
</evidence>
<accession>A0A285PHS8</accession>
<evidence type="ECO:0000256" key="1">
    <source>
        <dbReference type="SAM" id="MobiDB-lite"/>
    </source>
</evidence>
<dbReference type="AlphaFoldDB" id="A0A285PHS8"/>
<keyword evidence="3" id="KW-1185">Reference proteome</keyword>
<protein>
    <submittedName>
        <fullName evidence="2">Uncharacterized protein</fullName>
    </submittedName>
</protein>
<feature type="compositionally biased region" description="Basic and acidic residues" evidence="1">
    <location>
        <begin position="197"/>
        <end position="210"/>
    </location>
</feature>
<feature type="region of interest" description="Disordered" evidence="1">
    <location>
        <begin position="189"/>
        <end position="229"/>
    </location>
</feature>
<gene>
    <name evidence="2" type="ORF">SAMN06265368_2776</name>
</gene>
<proteinExistence type="predicted"/>
<organism evidence="2 3">
    <name type="scientific">Cohaesibacter gelatinilyticus</name>
    <dbReference type="NCBI Taxonomy" id="372072"/>
    <lineage>
        <taxon>Bacteria</taxon>
        <taxon>Pseudomonadati</taxon>
        <taxon>Pseudomonadota</taxon>
        <taxon>Alphaproteobacteria</taxon>
        <taxon>Hyphomicrobiales</taxon>
        <taxon>Cohaesibacteraceae</taxon>
    </lineage>
</organism>
<reference evidence="2 3" key="1">
    <citation type="submission" date="2017-09" db="EMBL/GenBank/DDBJ databases">
        <authorList>
            <person name="Ehlers B."/>
            <person name="Leendertz F.H."/>
        </authorList>
    </citation>
    <scope>NUCLEOTIDE SEQUENCE [LARGE SCALE GENOMIC DNA]</scope>
    <source>
        <strain evidence="2 3">DSM 18289</strain>
    </source>
</reference>
<sequence length="355" mass="38357">MRIDHELVKGSFDAPEPGLLQSLIQKQLAADLQALQDVSISVSTSGAIVGALPASIGAGAVASDGVGSLANGIRAAASAGATAITATVGAIASGILLATTTAAGGGKIDESRDLEDGGNIRVTGWEDERERTLTFTDASGQAFTLTGELGEGNRMLLSEGSIAGNPLGEHDLDRIADILTVSGGMEVLHNKKRENRRNKNDLHNHGENNNKDPNNPNGSENPPPFKKGQYHLDEFKKDIYQKNFKHNSETKPPNHLKGRALKNFYTNQKNFVSKEPVAPKNAWSKSFQSSGNRRVGYDAVNDEVVVFHKHTLSNGVRKWHSFSIRPEHLKSLQAAEKNFLRPLLKTSKVFKKVKL</sequence>
<name>A0A285PHS8_9HYPH</name>
<dbReference type="EMBL" id="OBEL01000002">
    <property type="protein sequence ID" value="SNZ19686.1"/>
    <property type="molecule type" value="Genomic_DNA"/>
</dbReference>